<evidence type="ECO:0000259" key="3">
    <source>
        <dbReference type="PROSITE" id="PS51898"/>
    </source>
</evidence>
<dbReference type="EMBL" id="JAEMEF010000006">
    <property type="protein sequence ID" value="MBL7559860.1"/>
    <property type="molecule type" value="Genomic_DNA"/>
</dbReference>
<dbReference type="Proteomes" id="UP000605013">
    <property type="component" value="Unassembled WGS sequence"/>
</dbReference>
<comment type="caution">
    <text evidence="4">The sequence shown here is derived from an EMBL/GenBank/DDBJ whole genome shotgun (WGS) entry which is preliminary data.</text>
</comment>
<reference evidence="4 5" key="1">
    <citation type="submission" date="2020-12" db="EMBL/GenBank/DDBJ databases">
        <title>Olleya sediminilitoris sp. nov., isolated from a tidal flat.</title>
        <authorList>
            <person name="Park S."/>
            <person name="Yoon J.-H."/>
        </authorList>
    </citation>
    <scope>NUCLEOTIDE SEQUENCE [LARGE SCALE GENOMIC DNA]</scope>
    <source>
        <strain evidence="4 5">YSTF-M6</strain>
    </source>
</reference>
<sequence length="451" mass="53375">MLNFKQIITFAYESEYDSAYDLKKKKQYSTPKIYDAKGDLSKRWYVYFSYRDPQTDKLKRVTPFYGDANKYKTKEDRLQVLTQYRKTLLKFLQQGYSPFEDNSQLHSSLKKKTKKPEVTFNYVNTEIKHVEEVKETSTPQLKEKIETPKINIQEAFGFALNYKKQLVSVTTFRGYKNRIDVFLKWLNKTYPALKTIDELTKKITFEFLNNILENTSARNRNNYRTELSSIIQVLEDNEIIKSNFVKKIPTLKTIPNRNKTYTQETQEAIFNHLEENDKVLLLFIKFISYNLLRPIEVCRLQIKNINIANKTIQFKAKNSPLKTKIIPELLWRELPDLTLFDPDDLLFAGDKIGGKWEAKLNNRRDFYSKRFKKSVKQKFDLGIDYGLYSFRHTYITKLYRALVKESSPFEAKSKLMLITGHLSMSALEKYLRDIDAELPNDYSEMLKNTNE</sequence>
<keyword evidence="2" id="KW-0233">DNA recombination</keyword>
<feature type="domain" description="Tyr recombinase" evidence="3">
    <location>
        <begin position="256"/>
        <end position="443"/>
    </location>
</feature>
<dbReference type="RefSeq" id="WP_203000265.1">
    <property type="nucleotide sequence ID" value="NZ_JAEMEF010000006.1"/>
</dbReference>
<name>A0ABS1WL75_9FLAO</name>
<evidence type="ECO:0000256" key="1">
    <source>
        <dbReference type="ARBA" id="ARBA00023125"/>
    </source>
</evidence>
<gene>
    <name evidence="4" type="ORF">JAO71_08600</name>
</gene>
<dbReference type="InterPro" id="IPR010998">
    <property type="entry name" value="Integrase_recombinase_N"/>
</dbReference>
<dbReference type="PROSITE" id="PS51898">
    <property type="entry name" value="TYR_RECOMBINASE"/>
    <property type="match status" value="1"/>
</dbReference>
<evidence type="ECO:0000256" key="2">
    <source>
        <dbReference type="ARBA" id="ARBA00023172"/>
    </source>
</evidence>
<proteinExistence type="predicted"/>
<dbReference type="InterPro" id="IPR013762">
    <property type="entry name" value="Integrase-like_cat_sf"/>
</dbReference>
<organism evidence="4 5">
    <name type="scientific">Olleya sediminilitoris</name>
    <dbReference type="NCBI Taxonomy" id="2795739"/>
    <lineage>
        <taxon>Bacteria</taxon>
        <taxon>Pseudomonadati</taxon>
        <taxon>Bacteroidota</taxon>
        <taxon>Flavobacteriia</taxon>
        <taxon>Flavobacteriales</taxon>
        <taxon>Flavobacteriaceae</taxon>
    </lineage>
</organism>
<keyword evidence="1" id="KW-0238">DNA-binding</keyword>
<keyword evidence="5" id="KW-1185">Reference proteome</keyword>
<dbReference type="InterPro" id="IPR011010">
    <property type="entry name" value="DNA_brk_join_enz"/>
</dbReference>
<dbReference type="InterPro" id="IPR002104">
    <property type="entry name" value="Integrase_catalytic"/>
</dbReference>
<dbReference type="Gene3D" id="1.10.150.130">
    <property type="match status" value="1"/>
</dbReference>
<evidence type="ECO:0000313" key="4">
    <source>
        <dbReference type="EMBL" id="MBL7559860.1"/>
    </source>
</evidence>
<evidence type="ECO:0000313" key="5">
    <source>
        <dbReference type="Proteomes" id="UP000605013"/>
    </source>
</evidence>
<protein>
    <submittedName>
        <fullName evidence="4">Site-specific integrase</fullName>
    </submittedName>
</protein>
<dbReference type="SUPFAM" id="SSF56349">
    <property type="entry name" value="DNA breaking-rejoining enzymes"/>
    <property type="match status" value="1"/>
</dbReference>
<dbReference type="Gene3D" id="1.10.443.10">
    <property type="entry name" value="Intergrase catalytic core"/>
    <property type="match status" value="1"/>
</dbReference>
<accession>A0ABS1WL75</accession>